<proteinExistence type="predicted"/>
<gene>
    <name evidence="1" type="ORF">FGIG_08991</name>
</gene>
<reference evidence="1 2" key="1">
    <citation type="submission" date="2019-04" db="EMBL/GenBank/DDBJ databases">
        <title>Annotation for the trematode Fasciola gigantica.</title>
        <authorList>
            <person name="Choi Y.-J."/>
        </authorList>
    </citation>
    <scope>NUCLEOTIDE SEQUENCE [LARGE SCALE GENOMIC DNA]</scope>
    <source>
        <strain evidence="1">Uganda_cow_1</strain>
    </source>
</reference>
<comment type="caution">
    <text evidence="1">The sequence shown here is derived from an EMBL/GenBank/DDBJ whole genome shotgun (WGS) entry which is preliminary data.</text>
</comment>
<protein>
    <submittedName>
        <fullName evidence="1">Uncharacterized protein</fullName>
    </submittedName>
</protein>
<organism evidence="1 2">
    <name type="scientific">Fasciola gigantica</name>
    <name type="common">Giant liver fluke</name>
    <dbReference type="NCBI Taxonomy" id="46835"/>
    <lineage>
        <taxon>Eukaryota</taxon>
        <taxon>Metazoa</taxon>
        <taxon>Spiralia</taxon>
        <taxon>Lophotrochozoa</taxon>
        <taxon>Platyhelminthes</taxon>
        <taxon>Trematoda</taxon>
        <taxon>Digenea</taxon>
        <taxon>Plagiorchiida</taxon>
        <taxon>Echinostomata</taxon>
        <taxon>Echinostomatoidea</taxon>
        <taxon>Fasciolidae</taxon>
        <taxon>Fasciola</taxon>
    </lineage>
</organism>
<dbReference type="OrthoDB" id="6283332at2759"/>
<name>A0A504YGP1_FASGI</name>
<dbReference type="Proteomes" id="UP000316759">
    <property type="component" value="Unassembled WGS sequence"/>
</dbReference>
<evidence type="ECO:0000313" key="2">
    <source>
        <dbReference type="Proteomes" id="UP000316759"/>
    </source>
</evidence>
<evidence type="ECO:0000313" key="1">
    <source>
        <dbReference type="EMBL" id="TPP59636.1"/>
    </source>
</evidence>
<accession>A0A504YGP1</accession>
<keyword evidence="2" id="KW-1185">Reference proteome</keyword>
<dbReference type="EMBL" id="SUNJ01010455">
    <property type="protein sequence ID" value="TPP59636.1"/>
    <property type="molecule type" value="Genomic_DNA"/>
</dbReference>
<dbReference type="AlphaFoldDB" id="A0A504YGP1"/>
<sequence>MISSEPHLSGTEMKFADNSKPSWSLKMYGPKILQNSSEPPCRFSEHYIDEAKKIPCSQDQRVGNSRQPYALRIVLGRVLLGPMPKHTTKMEYMNHVHTETTLCSKIFGKFDLEFEEELSDHSELTLEDETAIKIVTGLGTVVGVPYRFQLPWERDLRDLPRNSEGDTL</sequence>